<accession>A0A7J9IAB4</accession>
<evidence type="ECO:0008006" key="4">
    <source>
        <dbReference type="Google" id="ProtNLM"/>
    </source>
</evidence>
<comment type="caution">
    <text evidence="2">The sequence shown here is derived from an EMBL/GenBank/DDBJ whole genome shotgun (WGS) entry which is preliminary data.</text>
</comment>
<sequence>MLLKHHLVPYPNQGQTDAYTGGIDEGSISSQRDKSIEPSNDTNSEANSPSVYQIIEVHRFPHQGWYNIQKHQLENITFSPLNNTFLDAFSILLLFPFVSFIHNSMLKTLVLRSSFMLIVFQVKVRAIREGLHLLWNRGYRQIMIESENTLSVQTFVVTMTPTME</sequence>
<gene>
    <name evidence="2" type="ORF">Gohar_003805</name>
</gene>
<keyword evidence="3" id="KW-1185">Reference proteome</keyword>
<feature type="compositionally biased region" description="Polar residues" evidence="1">
    <location>
        <begin position="37"/>
        <end position="47"/>
    </location>
</feature>
<name>A0A7J9IAB4_9ROSI</name>
<dbReference type="EMBL" id="JABFAD010327377">
    <property type="protein sequence ID" value="MBA0819027.1"/>
    <property type="molecule type" value="Genomic_DNA"/>
</dbReference>
<dbReference type="Proteomes" id="UP000593560">
    <property type="component" value="Unassembled WGS sequence"/>
</dbReference>
<proteinExistence type="predicted"/>
<evidence type="ECO:0000313" key="2">
    <source>
        <dbReference type="EMBL" id="MBA0819027.1"/>
    </source>
</evidence>
<feature type="region of interest" description="Disordered" evidence="1">
    <location>
        <begin position="13"/>
        <end position="47"/>
    </location>
</feature>
<dbReference type="OrthoDB" id="10494666at2759"/>
<evidence type="ECO:0000256" key="1">
    <source>
        <dbReference type="SAM" id="MobiDB-lite"/>
    </source>
</evidence>
<dbReference type="AlphaFoldDB" id="A0A7J9IAB4"/>
<evidence type="ECO:0000313" key="3">
    <source>
        <dbReference type="Proteomes" id="UP000593560"/>
    </source>
</evidence>
<organism evidence="2 3">
    <name type="scientific">Gossypium harknessii</name>
    <dbReference type="NCBI Taxonomy" id="34285"/>
    <lineage>
        <taxon>Eukaryota</taxon>
        <taxon>Viridiplantae</taxon>
        <taxon>Streptophyta</taxon>
        <taxon>Embryophyta</taxon>
        <taxon>Tracheophyta</taxon>
        <taxon>Spermatophyta</taxon>
        <taxon>Magnoliopsida</taxon>
        <taxon>eudicotyledons</taxon>
        <taxon>Gunneridae</taxon>
        <taxon>Pentapetalae</taxon>
        <taxon>rosids</taxon>
        <taxon>malvids</taxon>
        <taxon>Malvales</taxon>
        <taxon>Malvaceae</taxon>
        <taxon>Malvoideae</taxon>
        <taxon>Gossypium</taxon>
    </lineage>
</organism>
<protein>
    <recommendedName>
        <fullName evidence="4">RNase H type-1 domain-containing protein</fullName>
    </recommendedName>
</protein>
<reference evidence="2 3" key="1">
    <citation type="journal article" date="2019" name="Genome Biol. Evol.">
        <title>Insights into the evolution of the New World diploid cottons (Gossypium, subgenus Houzingenia) based on genome sequencing.</title>
        <authorList>
            <person name="Grover C.E."/>
            <person name="Arick M.A. 2nd"/>
            <person name="Thrash A."/>
            <person name="Conover J.L."/>
            <person name="Sanders W.S."/>
            <person name="Peterson D.G."/>
            <person name="Frelichowski J.E."/>
            <person name="Scheffler J.A."/>
            <person name="Scheffler B.E."/>
            <person name="Wendel J.F."/>
        </authorList>
    </citation>
    <scope>NUCLEOTIDE SEQUENCE [LARGE SCALE GENOMIC DNA]</scope>
    <source>
        <strain evidence="2">0</strain>
        <tissue evidence="2">Leaf</tissue>
    </source>
</reference>